<dbReference type="InterPro" id="IPR001387">
    <property type="entry name" value="Cro/C1-type_HTH"/>
</dbReference>
<dbReference type="CDD" id="cd00093">
    <property type="entry name" value="HTH_XRE"/>
    <property type="match status" value="1"/>
</dbReference>
<accession>A0A951QSP1</accession>
<dbReference type="EMBL" id="JAHHGZ010000053">
    <property type="protein sequence ID" value="MBW4671769.1"/>
    <property type="molecule type" value="Genomic_DNA"/>
</dbReference>
<name>A0A951QSP1_9CYAN</name>
<evidence type="ECO:0000313" key="3">
    <source>
        <dbReference type="Proteomes" id="UP000729701"/>
    </source>
</evidence>
<dbReference type="GO" id="GO:0003677">
    <property type="term" value="F:DNA binding"/>
    <property type="evidence" value="ECO:0007669"/>
    <property type="project" value="InterPro"/>
</dbReference>
<comment type="caution">
    <text evidence="2">The sequence shown here is derived from an EMBL/GenBank/DDBJ whole genome shotgun (WGS) entry which is preliminary data.</text>
</comment>
<reference evidence="2" key="1">
    <citation type="submission" date="2021-05" db="EMBL/GenBank/DDBJ databases">
        <authorList>
            <person name="Pietrasiak N."/>
            <person name="Ward R."/>
            <person name="Stajich J.E."/>
            <person name="Kurbessoian T."/>
        </authorList>
    </citation>
    <scope>NUCLEOTIDE SEQUENCE</scope>
    <source>
        <strain evidence="2">GSE-NOS-MK-12-04C</strain>
    </source>
</reference>
<dbReference type="AlphaFoldDB" id="A0A951QSP1"/>
<dbReference type="Proteomes" id="UP000729701">
    <property type="component" value="Unassembled WGS sequence"/>
</dbReference>
<gene>
    <name evidence="2" type="ORF">KME60_31185</name>
</gene>
<evidence type="ECO:0000259" key="1">
    <source>
        <dbReference type="Pfam" id="PF13443"/>
    </source>
</evidence>
<proteinExistence type="predicted"/>
<dbReference type="SUPFAM" id="SSF47413">
    <property type="entry name" value="lambda repressor-like DNA-binding domains"/>
    <property type="match status" value="1"/>
</dbReference>
<reference evidence="2" key="2">
    <citation type="journal article" date="2022" name="Microbiol. Resour. Announc.">
        <title>Metagenome Sequencing to Explore Phylogenomics of Terrestrial Cyanobacteria.</title>
        <authorList>
            <person name="Ward R.D."/>
            <person name="Stajich J.E."/>
            <person name="Johansen J.R."/>
            <person name="Huntemann M."/>
            <person name="Clum A."/>
            <person name="Foster B."/>
            <person name="Foster B."/>
            <person name="Roux S."/>
            <person name="Palaniappan K."/>
            <person name="Varghese N."/>
            <person name="Mukherjee S."/>
            <person name="Reddy T.B.K."/>
            <person name="Daum C."/>
            <person name="Copeland A."/>
            <person name="Chen I.A."/>
            <person name="Ivanova N.N."/>
            <person name="Kyrpides N.C."/>
            <person name="Shapiro N."/>
            <person name="Eloe-Fadrosh E.A."/>
            <person name="Pietrasiak N."/>
        </authorList>
    </citation>
    <scope>NUCLEOTIDE SEQUENCE</scope>
    <source>
        <strain evidence="2">GSE-NOS-MK-12-04C</strain>
    </source>
</reference>
<sequence length="70" mass="7972">MGLVRLRIQEFADKQGWSIKQVSDRSGVPYGTVKTYMRVPKRATVDLTALKKLALTFDVVLEDLFDVVEE</sequence>
<feature type="domain" description="HTH cro/C1-type" evidence="1">
    <location>
        <begin position="7"/>
        <end position="69"/>
    </location>
</feature>
<dbReference type="Gene3D" id="1.10.260.40">
    <property type="entry name" value="lambda repressor-like DNA-binding domains"/>
    <property type="match status" value="1"/>
</dbReference>
<evidence type="ECO:0000313" key="2">
    <source>
        <dbReference type="EMBL" id="MBW4671769.1"/>
    </source>
</evidence>
<organism evidence="2 3">
    <name type="scientific">Cyanomargarita calcarea GSE-NOS-MK-12-04C</name>
    <dbReference type="NCBI Taxonomy" id="2839659"/>
    <lineage>
        <taxon>Bacteria</taxon>
        <taxon>Bacillati</taxon>
        <taxon>Cyanobacteriota</taxon>
        <taxon>Cyanophyceae</taxon>
        <taxon>Nostocales</taxon>
        <taxon>Cyanomargaritaceae</taxon>
        <taxon>Cyanomargarita</taxon>
    </lineage>
</organism>
<dbReference type="InterPro" id="IPR010982">
    <property type="entry name" value="Lambda_DNA-bd_dom_sf"/>
</dbReference>
<protein>
    <submittedName>
        <fullName evidence="2">Helix-turn-helix domain-containing protein</fullName>
    </submittedName>
</protein>
<dbReference type="Pfam" id="PF13443">
    <property type="entry name" value="HTH_26"/>
    <property type="match status" value="1"/>
</dbReference>